<keyword evidence="2" id="KW-0547">Nucleotide-binding</keyword>
<evidence type="ECO:0000256" key="2">
    <source>
        <dbReference type="ARBA" id="ARBA00022741"/>
    </source>
</evidence>
<evidence type="ECO:0000313" key="7">
    <source>
        <dbReference type="Proteomes" id="UP000224006"/>
    </source>
</evidence>
<dbReference type="InterPro" id="IPR003959">
    <property type="entry name" value="ATPase_AAA_core"/>
</dbReference>
<reference evidence="6 7" key="1">
    <citation type="submission" date="2017-09" db="EMBL/GenBank/DDBJ databases">
        <title>Genome sequencing of Besnoitia besnoiti strain Bb-Ger1.</title>
        <authorList>
            <person name="Schares G."/>
            <person name="Venepally P."/>
            <person name="Lorenzi H.A."/>
        </authorList>
    </citation>
    <scope>NUCLEOTIDE SEQUENCE [LARGE SCALE GENOMIC DNA]</scope>
    <source>
        <strain evidence="6 7">Bb-Ger1</strain>
    </source>
</reference>
<keyword evidence="1" id="KW-0235">DNA replication</keyword>
<comment type="caution">
    <text evidence="6">The sequence shown here is derived from an EMBL/GenBank/DDBJ whole genome shotgun (WGS) entry which is preliminary data.</text>
</comment>
<feature type="region of interest" description="Disordered" evidence="4">
    <location>
        <begin position="1460"/>
        <end position="1504"/>
    </location>
</feature>
<feature type="region of interest" description="Disordered" evidence="4">
    <location>
        <begin position="956"/>
        <end position="1018"/>
    </location>
</feature>
<feature type="region of interest" description="Disordered" evidence="4">
    <location>
        <begin position="176"/>
        <end position="195"/>
    </location>
</feature>
<feature type="region of interest" description="Disordered" evidence="4">
    <location>
        <begin position="23"/>
        <end position="148"/>
    </location>
</feature>
<dbReference type="VEuPathDB" id="ToxoDB:BESB_053890"/>
<dbReference type="InterPro" id="IPR047854">
    <property type="entry name" value="RFC_lid"/>
</dbReference>
<feature type="compositionally biased region" description="Basic and acidic residues" evidence="4">
    <location>
        <begin position="545"/>
        <end position="557"/>
    </location>
</feature>
<dbReference type="KEGG" id="bbes:BESB_053890"/>
<feature type="compositionally biased region" description="Polar residues" evidence="4">
    <location>
        <begin position="182"/>
        <end position="192"/>
    </location>
</feature>
<keyword evidence="3" id="KW-0067">ATP-binding</keyword>
<sequence length="1543" mass="164080">MDEDDFLVPGDVDALLREAEAFEEDEVFPVPPDSPYASSSSPPRRPRGRAGTDSSGAAAFSSPVAARKRAAGGASSRGRGGSARGFADAGTEVVDCDAPSGPSAPFGTPPPSKRFKNREGHAARANGTSSSSSSSSSAGGVSRAAREGGDDVDALLTSSYGPLAFGFDDWGPVPSMARASVSWPQGPSTSTEFRSHSTEDFFSTVHDLRERVYRASLDANSTLPPLAFGSLVPLSHRPAGRDREETGDEGEGAHPQSAVEKASAVAATLDGQHRSVRVFPVDVRGGGIPFFLKVLSPEEEQRRQRKAARACGSAAVYDEEDDEATEARCTPGRTLRRSMQDILREAMEEEAAEAAKKAAEAAEEAEQPSPRAHKDSRRSASRAAGQEGVRQWTEKYRAKRVVELLSPPATNRSMLVWLRRWQQRLERRGSKKERKSEDAKTEASRKLLKGKTKGDGNAEKTDAGESDEFLPRILLLGGAPGIGKTTLAHVCARHFGFDVVEVNGSDDRSRATLLPLVMNCVTGADSFFHASKKRGAVTASTGASRAREESQIEERAKREKSKRPILLVIDEIDGAAAGGGGEEGNDSVVEIIARLVKKKDAKGKPFIKRPVICICNDLYARVLRPLREVAHIMNLAPPPRSVLVERLAEILRENKLTADRQFLDRLIDVFEGDIRACINALDFMSRKSLSAGSRELREEDLELCAVGKDREKHVQDFVRFVFTPPSRSQPAPAAVGLWAPTPSKNSVSFLEAFGALAPAVDAYLAPALLQENFTQLVRNDWNFDKLCYGTELLAFSDCCACPALLGSRFSFGSADKQSGTTSSTVSPAALSLLPFSLFASHFCVTSSNQAFFYAASSGGTSSRASLVSPSLSVYRVFRKKQQSCQAAVAALSAFASRARQVSPSEAGEGEGGLKEPAGAPAPLAACGDLLRVSFARDTVSALVRLALPTYRHNTDFAKLPPFNAAPEVQTGARRPSAGGSMRGESSRSKADGQERGAWKPAGESDTEKRQRVESALADAEAHGLPKSLAQLALGPLLPASSSLASLPSTNGKAAPARGGSGRRSDGERPELPRSVQILAKMAALLTAYGLSFIEVRHDAEPGSAQSARLRSSFRLEPPLDLLLSLEDCRRQQGTFLQARQGRRAPSGLGAFSGASSASLVACGGASRGSSSLFLSAAQSDAGSDLCSLFLVPIVHPFSGLSERSCSFLMEAKRYLNAHESPFAAGPVKKDAQKPPAGKKGEKGGEKVLDGRKKAAGSHALPPLEKRRLGGQKTDLAAAIILVREVGWVAFMVGTAGSEKRRKNASSASSSHLPRAAPTSDRRYSESAEGAFTHAAEGREGEDAVAGADGRAKVSAALAFSQCGGLNKGGRKSGGSETTGEKQLQRGGHEAGLRLQHMSLKDFLAEQTKVAQAIRKFGCVVHQLPASQKTGKTERGGQLGGCGARSVVACLFQRQREAEKRSDMGADAAATDAKTSRKDSEGGEGQKTSKETNGETTTAGEPEDGFTVIRNMTDMYRSCTNGYFKFLEGRCNAVVQPVADDLFL</sequence>
<feature type="domain" description="AAA+ ATPase" evidence="5">
    <location>
        <begin position="470"/>
        <end position="638"/>
    </location>
</feature>
<feature type="region of interest" description="Disordered" evidence="4">
    <location>
        <begin position="538"/>
        <end position="558"/>
    </location>
</feature>
<feature type="region of interest" description="Disordered" evidence="4">
    <location>
        <begin position="348"/>
        <end position="391"/>
    </location>
</feature>
<feature type="region of interest" description="Disordered" evidence="4">
    <location>
        <begin position="1224"/>
        <end position="1266"/>
    </location>
</feature>
<evidence type="ECO:0000256" key="3">
    <source>
        <dbReference type="ARBA" id="ARBA00022840"/>
    </source>
</evidence>
<dbReference type="InterPro" id="IPR003593">
    <property type="entry name" value="AAA+_ATPase"/>
</dbReference>
<accession>A0A2A9MB75</accession>
<evidence type="ECO:0000256" key="1">
    <source>
        <dbReference type="ARBA" id="ARBA00022705"/>
    </source>
</evidence>
<dbReference type="GO" id="GO:0016887">
    <property type="term" value="F:ATP hydrolysis activity"/>
    <property type="evidence" value="ECO:0007669"/>
    <property type="project" value="InterPro"/>
</dbReference>
<dbReference type="GO" id="GO:0006260">
    <property type="term" value="P:DNA replication"/>
    <property type="evidence" value="ECO:0007669"/>
    <property type="project" value="UniProtKB-KW"/>
</dbReference>
<dbReference type="GO" id="GO:0005524">
    <property type="term" value="F:ATP binding"/>
    <property type="evidence" value="ECO:0007669"/>
    <property type="project" value="UniProtKB-KW"/>
</dbReference>
<gene>
    <name evidence="6" type="ORF">BESB_053890</name>
</gene>
<feature type="compositionally biased region" description="Basic and acidic residues" evidence="4">
    <location>
        <begin position="426"/>
        <end position="445"/>
    </location>
</feature>
<evidence type="ECO:0000313" key="6">
    <source>
        <dbReference type="EMBL" id="PFH35738.1"/>
    </source>
</evidence>
<dbReference type="GO" id="GO:0005634">
    <property type="term" value="C:nucleus"/>
    <property type="evidence" value="ECO:0007669"/>
    <property type="project" value="TreeGrafter"/>
</dbReference>
<keyword evidence="7" id="KW-1185">Reference proteome</keyword>
<dbReference type="PRINTS" id="PR00364">
    <property type="entry name" value="DISEASERSIST"/>
</dbReference>
<dbReference type="SMART" id="SM00382">
    <property type="entry name" value="AAA"/>
    <property type="match status" value="1"/>
</dbReference>
<protein>
    <submittedName>
        <fullName evidence="6">ATPase, AAA family protein</fullName>
    </submittedName>
</protein>
<dbReference type="PANTHER" id="PTHR23389:SF3">
    <property type="entry name" value="CHROMOSOME TRANSMISSION FIDELITY PROTEIN 18 HOMOLOG"/>
    <property type="match status" value="1"/>
</dbReference>
<evidence type="ECO:0000259" key="5">
    <source>
        <dbReference type="SMART" id="SM00382"/>
    </source>
</evidence>
<feature type="region of interest" description="Disordered" evidence="4">
    <location>
        <begin position="233"/>
        <end position="264"/>
    </location>
</feature>
<feature type="compositionally biased region" description="Basic and acidic residues" evidence="4">
    <location>
        <begin position="984"/>
        <end position="997"/>
    </location>
</feature>
<feature type="region of interest" description="Disordered" evidence="4">
    <location>
        <begin position="1367"/>
        <end position="1387"/>
    </location>
</feature>
<dbReference type="GO" id="GO:0003677">
    <property type="term" value="F:DNA binding"/>
    <property type="evidence" value="ECO:0007669"/>
    <property type="project" value="TreeGrafter"/>
</dbReference>
<dbReference type="Pfam" id="PF00004">
    <property type="entry name" value="AAA"/>
    <property type="match status" value="1"/>
</dbReference>
<name>A0A2A9MB75_BESBE</name>
<evidence type="ECO:0000256" key="4">
    <source>
        <dbReference type="SAM" id="MobiDB-lite"/>
    </source>
</evidence>
<feature type="compositionally biased region" description="Low complexity" evidence="4">
    <location>
        <begin position="123"/>
        <end position="143"/>
    </location>
</feature>
<dbReference type="InterPro" id="IPR027417">
    <property type="entry name" value="P-loop_NTPase"/>
</dbReference>
<dbReference type="Proteomes" id="UP000224006">
    <property type="component" value="Chromosome IV"/>
</dbReference>
<feature type="region of interest" description="Disordered" evidence="4">
    <location>
        <begin position="1298"/>
        <end position="1346"/>
    </location>
</feature>
<feature type="region of interest" description="Disordered" evidence="4">
    <location>
        <begin position="426"/>
        <end position="464"/>
    </location>
</feature>
<dbReference type="GeneID" id="40310318"/>
<dbReference type="Gene3D" id="3.40.50.300">
    <property type="entry name" value="P-loop containing nucleotide triphosphate hydrolases"/>
    <property type="match status" value="1"/>
</dbReference>
<organism evidence="6 7">
    <name type="scientific">Besnoitia besnoiti</name>
    <name type="common">Apicomplexan protozoan</name>
    <dbReference type="NCBI Taxonomy" id="94643"/>
    <lineage>
        <taxon>Eukaryota</taxon>
        <taxon>Sar</taxon>
        <taxon>Alveolata</taxon>
        <taxon>Apicomplexa</taxon>
        <taxon>Conoidasida</taxon>
        <taxon>Coccidia</taxon>
        <taxon>Eucoccidiorida</taxon>
        <taxon>Eimeriorina</taxon>
        <taxon>Sarcocystidae</taxon>
        <taxon>Besnoitia</taxon>
    </lineage>
</organism>
<feature type="region of interest" description="Disordered" evidence="4">
    <location>
        <begin position="309"/>
        <end position="328"/>
    </location>
</feature>
<feature type="compositionally biased region" description="Basic and acidic residues" evidence="4">
    <location>
        <begin position="1227"/>
        <end position="1252"/>
    </location>
</feature>
<dbReference type="EMBL" id="NWUJ01000004">
    <property type="protein sequence ID" value="PFH35738.1"/>
    <property type="molecule type" value="Genomic_DNA"/>
</dbReference>
<feature type="region of interest" description="Disordered" evidence="4">
    <location>
        <begin position="1043"/>
        <end position="1069"/>
    </location>
</feature>
<dbReference type="PANTHER" id="PTHR23389">
    <property type="entry name" value="CHROMOSOME TRANSMISSION FIDELITY FACTOR 18"/>
    <property type="match status" value="1"/>
</dbReference>
<dbReference type="CDD" id="cd18140">
    <property type="entry name" value="HLD_clamp_RFC"/>
    <property type="match status" value="1"/>
</dbReference>
<dbReference type="SUPFAM" id="SSF52540">
    <property type="entry name" value="P-loop containing nucleoside triphosphate hydrolases"/>
    <property type="match status" value="1"/>
</dbReference>
<dbReference type="CDD" id="cd00009">
    <property type="entry name" value="AAA"/>
    <property type="match status" value="1"/>
</dbReference>
<dbReference type="OrthoDB" id="2195431at2759"/>
<dbReference type="STRING" id="94643.A0A2A9MB75"/>
<feature type="compositionally biased region" description="Basic and acidic residues" evidence="4">
    <location>
        <begin position="1378"/>
        <end position="1387"/>
    </location>
</feature>
<feature type="compositionally biased region" description="Basic and acidic residues" evidence="4">
    <location>
        <begin position="452"/>
        <end position="463"/>
    </location>
</feature>
<dbReference type="RefSeq" id="XP_029219747.1">
    <property type="nucleotide sequence ID" value="XM_029363824.1"/>
</dbReference>
<proteinExistence type="predicted"/>
<dbReference type="Gene3D" id="1.10.8.60">
    <property type="match status" value="1"/>
</dbReference>